<dbReference type="SUPFAM" id="SSF47095">
    <property type="entry name" value="HMG-box"/>
    <property type="match status" value="1"/>
</dbReference>
<feature type="compositionally biased region" description="Basic and acidic residues" evidence="2">
    <location>
        <begin position="493"/>
        <end position="509"/>
    </location>
</feature>
<dbReference type="HOGENOM" id="CLU_015755_0_0_1"/>
<dbReference type="GO" id="GO:0005524">
    <property type="term" value="F:ATP binding"/>
    <property type="evidence" value="ECO:0007669"/>
    <property type="project" value="InterPro"/>
</dbReference>
<feature type="compositionally biased region" description="Pro residues" evidence="2">
    <location>
        <begin position="202"/>
        <end position="213"/>
    </location>
</feature>
<dbReference type="CDD" id="cd03485">
    <property type="entry name" value="MutL_Trans_hPMS_1_like"/>
    <property type="match status" value="1"/>
</dbReference>
<evidence type="ECO:0000259" key="3">
    <source>
        <dbReference type="PROSITE" id="PS50118"/>
    </source>
</evidence>
<evidence type="ECO:0000256" key="1">
    <source>
        <dbReference type="PROSITE-ProRule" id="PRU00267"/>
    </source>
</evidence>
<sequence>MALMSILGKAVMDNLAPFQYQSADSEMSLSGFLPKPDADHSVTSLSTAERSFLFINSRPVRQRDILKVIRQYCGRRGQKETTHLYPVFFVNIVVPAASVDVNLTPDKSRVFLQNKESVLLAVETVLAGWYGPLPGACGADEASPDPLPDGAGLPAGPCDREGEPAGPPTPSELPRAGPGANLQTTRPACSRHPAARDSAPPDGIPPDNTPPDSPLLNGALSDGHPPDGASPDIIPPDSPPAGSALPDDAPPSGTPLHSAPPDDPLPGSILPSDALAGDVLPDDCLPGDSLPSHTLPGIGRDSRDSPDPPQGGTQGEPGRGAGSPAGPPESTEGSGPGTEAWSKGSSFWSRTGTKLEPVRILGPQAGGEAAGPGGGGGVVDRKHGHLTAYDLISGRTVRKPLSAKDLFEREQRARLAEEEAGASADRVAQLTEDLWAVATGDERERFEAAAARELERYNQQIRRAQERGPRVASRSTRPTLRPGLKPVPSGQRRLPELLKPQDRQRERQGAGRAPGVRTVHVPFSMAALRRASARATGADGGEGTDLCLLEPLGLPDAWVAASGSAVRLLNPCRVQEALLFARLLDTHRLPTEPLDAPIVLSESLLGGRRVLDVLREMPTGGRRVDGSTSLTDPRLVANGFEIRLIPGPSAEEDRLEIEGLASCLPFYGVSDLKEILGAVLAGDAQELRQCRPRKVVNYLQGEAVRLSRQLPLHLSKEDVLDTMARMKDQLGSETQTCVHGRPFFHHLADIPRAAEPDLPEADVPVVQ</sequence>
<dbReference type="SUPFAM" id="SSF54211">
    <property type="entry name" value="Ribosomal protein S5 domain 2-like"/>
    <property type="match status" value="1"/>
</dbReference>
<feature type="compositionally biased region" description="Gly residues" evidence="2">
    <location>
        <begin position="312"/>
        <end position="323"/>
    </location>
</feature>
<keyword evidence="5" id="KW-1185">Reference proteome</keyword>
<reference evidence="4" key="3">
    <citation type="submission" date="2025-09" db="UniProtKB">
        <authorList>
            <consortium name="Ensembl"/>
        </authorList>
    </citation>
    <scope>IDENTIFICATION</scope>
    <source>
        <strain evidence="4">Glennie</strain>
    </source>
</reference>
<dbReference type="Gene3D" id="3.30.230.10">
    <property type="match status" value="1"/>
</dbReference>
<keyword evidence="1" id="KW-0238">DNA-binding</keyword>
<dbReference type="Pfam" id="PF00505">
    <property type="entry name" value="HMG_box"/>
    <property type="match status" value="1"/>
</dbReference>
<dbReference type="PANTHER" id="PTHR10073">
    <property type="entry name" value="DNA MISMATCH REPAIR PROTEIN MLH, PMS, MUTL"/>
    <property type="match status" value="1"/>
</dbReference>
<dbReference type="PROSITE" id="PS50118">
    <property type="entry name" value="HMG_BOX_2"/>
    <property type="match status" value="1"/>
</dbReference>
<reference evidence="4" key="2">
    <citation type="submission" date="2025-08" db="UniProtKB">
        <authorList>
            <consortium name="Ensembl"/>
        </authorList>
    </citation>
    <scope>IDENTIFICATION</scope>
    <source>
        <strain evidence="4">Glennie</strain>
    </source>
</reference>
<feature type="compositionally biased region" description="Low complexity" evidence="2">
    <location>
        <begin position="324"/>
        <end position="340"/>
    </location>
</feature>
<dbReference type="SMART" id="SM01340">
    <property type="entry name" value="DNA_mis_repair"/>
    <property type="match status" value="1"/>
</dbReference>
<feature type="domain" description="HMG box" evidence="3">
    <location>
        <begin position="397"/>
        <end position="465"/>
    </location>
</feature>
<dbReference type="GO" id="GO:0016446">
    <property type="term" value="P:somatic hypermutation of immunoglobulin genes"/>
    <property type="evidence" value="ECO:0000318"/>
    <property type="project" value="GO_Central"/>
</dbReference>
<dbReference type="FunCoup" id="F6UUS2">
    <property type="interactions" value="2847"/>
</dbReference>
<dbReference type="InterPro" id="IPR036910">
    <property type="entry name" value="HMG_box_dom_sf"/>
</dbReference>
<dbReference type="GO" id="GO:0140664">
    <property type="term" value="F:ATP-dependent DNA damage sensor activity"/>
    <property type="evidence" value="ECO:0007669"/>
    <property type="project" value="InterPro"/>
</dbReference>
<dbReference type="GO" id="GO:0030983">
    <property type="term" value="F:mismatched DNA binding"/>
    <property type="evidence" value="ECO:0007669"/>
    <property type="project" value="InterPro"/>
</dbReference>
<evidence type="ECO:0000313" key="5">
    <source>
        <dbReference type="Proteomes" id="UP000002279"/>
    </source>
</evidence>
<feature type="compositionally biased region" description="Polar residues" evidence="2">
    <location>
        <begin position="343"/>
        <end position="352"/>
    </location>
</feature>
<dbReference type="Pfam" id="PF01119">
    <property type="entry name" value="DNA_mis_repair"/>
    <property type="match status" value="1"/>
</dbReference>
<dbReference type="GO" id="GO:0032389">
    <property type="term" value="C:MutLalpha complex"/>
    <property type="evidence" value="ECO:0000318"/>
    <property type="project" value="GO_Central"/>
</dbReference>
<feature type="region of interest" description="Disordered" evidence="2">
    <location>
        <begin position="140"/>
        <end position="381"/>
    </location>
</feature>
<proteinExistence type="predicted"/>
<dbReference type="InterPro" id="IPR020568">
    <property type="entry name" value="Ribosomal_Su5_D2-typ_SF"/>
</dbReference>
<feature type="DNA-binding region" description="HMG box" evidence="1">
    <location>
        <begin position="397"/>
        <end position="465"/>
    </location>
</feature>
<dbReference type="InterPro" id="IPR013507">
    <property type="entry name" value="DNA_mismatch_S5_2-like"/>
</dbReference>
<dbReference type="OMA" id="HRCEDPE"/>
<reference evidence="4 5" key="1">
    <citation type="journal article" date="2008" name="Nature">
        <title>Genome analysis of the platypus reveals unique signatures of evolution.</title>
        <authorList>
            <person name="Warren W.C."/>
            <person name="Hillier L.W."/>
            <person name="Marshall Graves J.A."/>
            <person name="Birney E."/>
            <person name="Ponting C.P."/>
            <person name="Grutzner F."/>
            <person name="Belov K."/>
            <person name="Miller W."/>
            <person name="Clarke L."/>
            <person name="Chinwalla A.T."/>
            <person name="Yang S.P."/>
            <person name="Heger A."/>
            <person name="Locke D.P."/>
            <person name="Miethke P."/>
            <person name="Waters P.D."/>
            <person name="Veyrunes F."/>
            <person name="Fulton L."/>
            <person name="Fulton B."/>
            <person name="Graves T."/>
            <person name="Wallis J."/>
            <person name="Puente X.S."/>
            <person name="Lopez-Otin C."/>
            <person name="Ordonez G.R."/>
            <person name="Eichler E.E."/>
            <person name="Chen L."/>
            <person name="Cheng Z."/>
            <person name="Deakin J.E."/>
            <person name="Alsop A."/>
            <person name="Thompson K."/>
            <person name="Kirby P."/>
            <person name="Papenfuss A.T."/>
            <person name="Wakefield M.J."/>
            <person name="Olender T."/>
            <person name="Lancet D."/>
            <person name="Huttley G.A."/>
            <person name="Smit A.F."/>
            <person name="Pask A."/>
            <person name="Temple-Smith P."/>
            <person name="Batzer M.A."/>
            <person name="Walker J.A."/>
            <person name="Konkel M.K."/>
            <person name="Harris R.S."/>
            <person name="Whittington C.M."/>
            <person name="Wong E.S."/>
            <person name="Gemmell N.J."/>
            <person name="Buschiazzo E."/>
            <person name="Vargas Jentzsch I.M."/>
            <person name="Merkel A."/>
            <person name="Schmitz J."/>
            <person name="Zemann A."/>
            <person name="Churakov G."/>
            <person name="Kriegs J.O."/>
            <person name="Brosius J."/>
            <person name="Murchison E.P."/>
            <person name="Sachidanandam R."/>
            <person name="Smith C."/>
            <person name="Hannon G.J."/>
            <person name="Tsend-Ayush E."/>
            <person name="McMillan D."/>
            <person name="Attenborough R."/>
            <person name="Rens W."/>
            <person name="Ferguson-Smith M."/>
            <person name="Lefevre C.M."/>
            <person name="Sharp J.A."/>
            <person name="Nicholas K.R."/>
            <person name="Ray D.A."/>
            <person name="Kube M."/>
            <person name="Reinhardt R."/>
            <person name="Pringle T.H."/>
            <person name="Taylor J."/>
            <person name="Jones R.C."/>
            <person name="Nixon B."/>
            <person name="Dacheux J.L."/>
            <person name="Niwa H."/>
            <person name="Sekita Y."/>
            <person name="Huang X."/>
            <person name="Stark A."/>
            <person name="Kheradpour P."/>
            <person name="Kellis M."/>
            <person name="Flicek P."/>
            <person name="Chen Y."/>
            <person name="Webber C."/>
            <person name="Hardison R."/>
            <person name="Nelson J."/>
            <person name="Hallsworth-Pepin K."/>
            <person name="Delehaunty K."/>
            <person name="Markovic C."/>
            <person name="Minx P."/>
            <person name="Feng Y."/>
            <person name="Kremitzki C."/>
            <person name="Mitreva M."/>
            <person name="Glasscock J."/>
            <person name="Wylie T."/>
            <person name="Wohldmann P."/>
            <person name="Thiru P."/>
            <person name="Nhan M.N."/>
            <person name="Pohl C.S."/>
            <person name="Smith S.M."/>
            <person name="Hou S."/>
            <person name="Nefedov M."/>
            <person name="de Jong P.J."/>
            <person name="Renfree M.B."/>
            <person name="Mardis E.R."/>
            <person name="Wilson R.K."/>
        </authorList>
    </citation>
    <scope>NUCLEOTIDE SEQUENCE [LARGE SCALE GENOMIC DNA]</scope>
    <source>
        <strain evidence="4 5">Glennie</strain>
    </source>
</reference>
<dbReference type="Bgee" id="ENSOANG00000013059">
    <property type="expression patterns" value="Expressed in heart and 7 other cell types or tissues"/>
</dbReference>
<dbReference type="InParanoid" id="F6UUS2"/>
<dbReference type="InterPro" id="IPR009071">
    <property type="entry name" value="HMG_box_dom"/>
</dbReference>
<feature type="region of interest" description="Disordered" evidence="2">
    <location>
        <begin position="461"/>
        <end position="514"/>
    </location>
</feature>
<dbReference type="eggNOG" id="KOG1978">
    <property type="taxonomic scope" value="Eukaryota"/>
</dbReference>
<dbReference type="InterPro" id="IPR014721">
    <property type="entry name" value="Ribsml_uS5_D2-typ_fold_subgr"/>
</dbReference>
<dbReference type="AlphaFoldDB" id="F6UUS2"/>
<evidence type="ECO:0000313" key="4">
    <source>
        <dbReference type="Ensembl" id="ENSOANP00000025778.3"/>
    </source>
</evidence>
<accession>F6UUS2</accession>
<dbReference type="Ensembl" id="ENSOANT00000029582.3">
    <property type="protein sequence ID" value="ENSOANP00000025778.3"/>
    <property type="gene ID" value="ENSOANG00000013059.4"/>
</dbReference>
<dbReference type="STRING" id="9258.ENSOANP00000025778"/>
<dbReference type="PANTHER" id="PTHR10073:SF52">
    <property type="entry name" value="MISMATCH REPAIR ENDONUCLEASE PMS2"/>
    <property type="match status" value="1"/>
</dbReference>
<name>F6UUS2_ORNAN</name>
<dbReference type="Gene3D" id="1.10.30.10">
    <property type="entry name" value="High mobility group box domain"/>
    <property type="match status" value="1"/>
</dbReference>
<dbReference type="GO" id="GO:0006298">
    <property type="term" value="P:mismatch repair"/>
    <property type="evidence" value="ECO:0000318"/>
    <property type="project" value="GO_Central"/>
</dbReference>
<feature type="compositionally biased region" description="Low complexity" evidence="2">
    <location>
        <begin position="148"/>
        <end position="157"/>
    </location>
</feature>
<dbReference type="FunFam" id="3.30.230.10:FF:000030">
    <property type="entry name" value="PMS1 homolog 1, mismatch repair system component"/>
    <property type="match status" value="1"/>
</dbReference>
<evidence type="ECO:0000256" key="2">
    <source>
        <dbReference type="SAM" id="MobiDB-lite"/>
    </source>
</evidence>
<organism evidence="4 5">
    <name type="scientific">Ornithorhynchus anatinus</name>
    <name type="common">Duckbill platypus</name>
    <dbReference type="NCBI Taxonomy" id="9258"/>
    <lineage>
        <taxon>Eukaryota</taxon>
        <taxon>Metazoa</taxon>
        <taxon>Chordata</taxon>
        <taxon>Craniata</taxon>
        <taxon>Vertebrata</taxon>
        <taxon>Euteleostomi</taxon>
        <taxon>Mammalia</taxon>
        <taxon>Monotremata</taxon>
        <taxon>Ornithorhynchidae</taxon>
        <taxon>Ornithorhynchus</taxon>
    </lineage>
</organism>
<dbReference type="GO" id="GO:0016887">
    <property type="term" value="F:ATP hydrolysis activity"/>
    <property type="evidence" value="ECO:0000318"/>
    <property type="project" value="GO_Central"/>
</dbReference>
<dbReference type="GeneTree" id="ENSGT00940000157085"/>
<gene>
    <name evidence="4" type="primary">PMS1</name>
</gene>
<keyword evidence="1" id="KW-0539">Nucleus</keyword>
<feature type="compositionally biased region" description="Gly residues" evidence="2">
    <location>
        <begin position="364"/>
        <end position="378"/>
    </location>
</feature>
<dbReference type="Proteomes" id="UP000002279">
    <property type="component" value="Chromosome 7"/>
</dbReference>
<protein>
    <recommendedName>
        <fullName evidence="3">HMG box domain-containing protein</fullName>
    </recommendedName>
</protein>
<dbReference type="FunFam" id="1.10.30.10:FF:000026">
    <property type="entry name" value="PMS1 homolog 1, mismatch repair system component"/>
    <property type="match status" value="1"/>
</dbReference>
<dbReference type="InterPro" id="IPR038973">
    <property type="entry name" value="MutL/Mlh/Pms-like"/>
</dbReference>